<dbReference type="EMBL" id="MJIH01000001">
    <property type="protein sequence ID" value="OLR64207.1"/>
    <property type="molecule type" value="Genomic_DNA"/>
</dbReference>
<dbReference type="AlphaFoldDB" id="A0A1U7LY05"/>
<dbReference type="GO" id="GO:0004314">
    <property type="term" value="F:[acyl-carrier-protein] S-malonyltransferase activity"/>
    <property type="evidence" value="ECO:0007669"/>
    <property type="project" value="UniProtKB-EC"/>
</dbReference>
<evidence type="ECO:0000256" key="1">
    <source>
        <dbReference type="ARBA" id="ARBA00022679"/>
    </source>
</evidence>
<dbReference type="EC" id="2.3.1.39" evidence="4"/>
<dbReference type="InterPro" id="IPR001227">
    <property type="entry name" value="Ac_transferase_dom_sf"/>
</dbReference>
<dbReference type="InterPro" id="IPR014043">
    <property type="entry name" value="Acyl_transferase_dom"/>
</dbReference>
<organism evidence="7 8">
    <name type="scientific">Peptoniphilus porci</name>
    <dbReference type="NCBI Taxonomy" id="2652280"/>
    <lineage>
        <taxon>Bacteria</taxon>
        <taxon>Bacillati</taxon>
        <taxon>Bacillota</taxon>
        <taxon>Tissierellia</taxon>
        <taxon>Tissierellales</taxon>
        <taxon>Peptoniphilaceae</taxon>
        <taxon>Peptoniphilus</taxon>
    </lineage>
</organism>
<dbReference type="Pfam" id="PF00698">
    <property type="entry name" value="Acyl_transf_1"/>
    <property type="match status" value="1"/>
</dbReference>
<dbReference type="SUPFAM" id="SSF55048">
    <property type="entry name" value="Probable ACP-binding domain of malonyl-CoA ACP transacylase"/>
    <property type="match status" value="1"/>
</dbReference>
<keyword evidence="1 4" id="KW-0808">Transferase</keyword>
<dbReference type="PIRSF" id="PIRSF000446">
    <property type="entry name" value="Mct"/>
    <property type="match status" value="1"/>
</dbReference>
<gene>
    <name evidence="7" type="ORF">BIV18_00925</name>
</gene>
<reference evidence="7 8" key="1">
    <citation type="journal article" date="2016" name="Appl. Environ. Microbiol.">
        <title>Function and Phylogeny of Bacterial Butyryl Coenzyme A:Acetate Transferases and Their Diversity in the Proximal Colon of Swine.</title>
        <authorList>
            <person name="Trachsel J."/>
            <person name="Bayles D.O."/>
            <person name="Looft T."/>
            <person name="Levine U.Y."/>
            <person name="Allen H.K."/>
        </authorList>
    </citation>
    <scope>NUCLEOTIDE SEQUENCE [LARGE SCALE GENOMIC DNA]</scope>
    <source>
        <strain evidence="7 8">35-6-1</strain>
    </source>
</reference>
<sequence>MNKIGVVFGGQGSQYENMGRVFLNHPKTKNIYEEISEYEKIILNGSLEELSRTKNLQPIMLAFQIAALEFLKKDENIVATCGLSLGEYASLVLAGSLSYKDALFLVKRRGSLMQNESQKYNTKMLAILNKNENEVENLIANFSYPDKIYISNINSPKQVVVAGDRENIDLFKEYLNKEKIRSIEMKVSGAFHTCYMENAGEKYFEELKEIEFEKPRINYYLNLTGEIYSGEDLRMVLSKHIYNPVRLFDDIKNMIDDGVDKIIEIGPGDVISKIIRKNFKEVQVISLKNEEEIIKR</sequence>
<accession>A0A1U7LY05</accession>
<comment type="caution">
    <text evidence="7">The sequence shown here is derived from an EMBL/GenBank/DDBJ whole genome shotgun (WGS) entry which is preliminary data.</text>
</comment>
<dbReference type="SUPFAM" id="SSF52151">
    <property type="entry name" value="FabD/lysophospholipase-like"/>
    <property type="match status" value="1"/>
</dbReference>
<dbReference type="InterPro" id="IPR024925">
    <property type="entry name" value="Malonyl_CoA-ACP_transAc"/>
</dbReference>
<evidence type="ECO:0000256" key="3">
    <source>
        <dbReference type="ARBA" id="ARBA00048462"/>
    </source>
</evidence>
<proteinExistence type="inferred from homology"/>
<evidence type="ECO:0000313" key="8">
    <source>
        <dbReference type="Proteomes" id="UP000187166"/>
    </source>
</evidence>
<evidence type="ECO:0000313" key="7">
    <source>
        <dbReference type="EMBL" id="OLR64207.1"/>
    </source>
</evidence>
<evidence type="ECO:0000256" key="4">
    <source>
        <dbReference type="PIRNR" id="PIRNR000446"/>
    </source>
</evidence>
<dbReference type="PANTHER" id="PTHR42681:SF1">
    <property type="entry name" value="MALONYL-COA-ACYL CARRIER PROTEIN TRANSACYLASE, MITOCHONDRIAL"/>
    <property type="match status" value="1"/>
</dbReference>
<comment type="similarity">
    <text evidence="4">Belongs to the fabD family.</text>
</comment>
<evidence type="ECO:0000259" key="6">
    <source>
        <dbReference type="SMART" id="SM00827"/>
    </source>
</evidence>
<dbReference type="InterPro" id="IPR050858">
    <property type="entry name" value="Mal-CoA-ACP_Trans/PKS_FabD"/>
</dbReference>
<dbReference type="GO" id="GO:0006633">
    <property type="term" value="P:fatty acid biosynthetic process"/>
    <property type="evidence" value="ECO:0007669"/>
    <property type="project" value="TreeGrafter"/>
</dbReference>
<dbReference type="SMART" id="SM00827">
    <property type="entry name" value="PKS_AT"/>
    <property type="match status" value="1"/>
</dbReference>
<name>A0A1U7LY05_9FIRM</name>
<dbReference type="InterPro" id="IPR016035">
    <property type="entry name" value="Acyl_Trfase/lysoPLipase"/>
</dbReference>
<feature type="active site" evidence="5">
    <location>
        <position position="84"/>
    </location>
</feature>
<evidence type="ECO:0000256" key="2">
    <source>
        <dbReference type="ARBA" id="ARBA00023315"/>
    </source>
</evidence>
<keyword evidence="2 4" id="KW-0012">Acyltransferase</keyword>
<dbReference type="Gene3D" id="3.30.70.250">
    <property type="entry name" value="Malonyl-CoA ACP transacylase, ACP-binding"/>
    <property type="match status" value="1"/>
</dbReference>
<feature type="domain" description="Malonyl-CoA:ACP transacylase (MAT)" evidence="6">
    <location>
        <begin position="7"/>
        <end position="291"/>
    </location>
</feature>
<feature type="active site" evidence="5">
    <location>
        <position position="192"/>
    </location>
</feature>
<protein>
    <recommendedName>
        <fullName evidence="4">Malonyl CoA-acyl carrier protein transacylase</fullName>
        <ecNumber evidence="4">2.3.1.39</ecNumber>
    </recommendedName>
</protein>
<evidence type="ECO:0000256" key="5">
    <source>
        <dbReference type="PIRSR" id="PIRSR000446-1"/>
    </source>
</evidence>
<dbReference type="Proteomes" id="UP000187166">
    <property type="component" value="Unassembled WGS sequence"/>
</dbReference>
<keyword evidence="8" id="KW-1185">Reference proteome</keyword>
<dbReference type="PANTHER" id="PTHR42681">
    <property type="entry name" value="MALONYL-COA-ACYL CARRIER PROTEIN TRANSACYLASE, MITOCHONDRIAL"/>
    <property type="match status" value="1"/>
</dbReference>
<comment type="catalytic activity">
    <reaction evidence="3 4">
        <text>holo-[ACP] + malonyl-CoA = malonyl-[ACP] + CoA</text>
        <dbReference type="Rhea" id="RHEA:41792"/>
        <dbReference type="Rhea" id="RHEA-COMP:9623"/>
        <dbReference type="Rhea" id="RHEA-COMP:9685"/>
        <dbReference type="ChEBI" id="CHEBI:57287"/>
        <dbReference type="ChEBI" id="CHEBI:57384"/>
        <dbReference type="ChEBI" id="CHEBI:64479"/>
        <dbReference type="ChEBI" id="CHEBI:78449"/>
        <dbReference type="EC" id="2.3.1.39"/>
    </reaction>
</comment>
<dbReference type="InterPro" id="IPR016036">
    <property type="entry name" value="Malonyl_transacylase_ACP-bd"/>
</dbReference>
<dbReference type="STRING" id="1465756.BIV18_00925"/>
<dbReference type="Gene3D" id="3.40.366.10">
    <property type="entry name" value="Malonyl-Coenzyme A Acyl Carrier Protein, domain 2"/>
    <property type="match status" value="1"/>
</dbReference>